<dbReference type="GO" id="GO:0020037">
    <property type="term" value="F:heme binding"/>
    <property type="evidence" value="ECO:0007669"/>
    <property type="project" value="InterPro"/>
</dbReference>
<dbReference type="OrthoDB" id="25954at2"/>
<dbReference type="EMBL" id="CP027667">
    <property type="protein sequence ID" value="AVO47919.1"/>
    <property type="molecule type" value="Genomic_DNA"/>
</dbReference>
<dbReference type="Gene3D" id="1.10.490.10">
    <property type="entry name" value="Globins"/>
    <property type="match status" value="1"/>
</dbReference>
<organism evidence="1 2">
    <name type="scientific">Melaminivora suipulveris</name>
    <dbReference type="NCBI Taxonomy" id="2109913"/>
    <lineage>
        <taxon>Bacteria</taxon>
        <taxon>Pseudomonadati</taxon>
        <taxon>Pseudomonadota</taxon>
        <taxon>Betaproteobacteria</taxon>
        <taxon>Burkholderiales</taxon>
        <taxon>Comamonadaceae</taxon>
        <taxon>Melaminivora</taxon>
    </lineage>
</organism>
<dbReference type="KEGG" id="mela:C6568_00600"/>
<accession>A0A2R3Q828</accession>
<keyword evidence="2" id="KW-1185">Reference proteome</keyword>
<protein>
    <submittedName>
        <fullName evidence="1">Globin</fullName>
    </submittedName>
</protein>
<dbReference type="SUPFAM" id="SSF46458">
    <property type="entry name" value="Globin-like"/>
    <property type="match status" value="1"/>
</dbReference>
<dbReference type="GO" id="GO:0019825">
    <property type="term" value="F:oxygen binding"/>
    <property type="evidence" value="ECO:0007669"/>
    <property type="project" value="InterPro"/>
</dbReference>
<gene>
    <name evidence="1" type="ORF">C6568_00600</name>
</gene>
<dbReference type="CDD" id="cd08916">
    <property type="entry name" value="TrHb3_P"/>
    <property type="match status" value="1"/>
</dbReference>
<sequence>MIETQHFSLIEQPDAESVHRLVHGFYAEVRADAELGPLFDGAIGDHWDTHLARMVDFWSTVMLGARSFRGDVFSKHMALDGVQPGHFATWLQLWQRTTEAIFIPEVARELQTVAHGIARNLFRGYFGHLPERAH</sequence>
<proteinExistence type="predicted"/>
<dbReference type="RefSeq" id="WP_106682402.1">
    <property type="nucleotide sequence ID" value="NZ_CP027667.1"/>
</dbReference>
<dbReference type="InterPro" id="IPR012292">
    <property type="entry name" value="Globin/Proto"/>
</dbReference>
<dbReference type="Proteomes" id="UP000237925">
    <property type="component" value="Chromosome"/>
</dbReference>
<dbReference type="InterPro" id="IPR009050">
    <property type="entry name" value="Globin-like_sf"/>
</dbReference>
<name>A0A2R3Q828_9BURK</name>
<evidence type="ECO:0000313" key="1">
    <source>
        <dbReference type="EMBL" id="AVO47919.1"/>
    </source>
</evidence>
<dbReference type="AlphaFoldDB" id="A0A2R3Q828"/>
<reference evidence="1 2" key="1">
    <citation type="submission" date="2018-03" db="EMBL/GenBank/DDBJ databases">
        <title>Genome sequencing of Melaminivora sp.</title>
        <authorList>
            <person name="Kim S.-J."/>
            <person name="Heo J."/>
            <person name="Ahn J.-H."/>
            <person name="Kwon S.-W."/>
        </authorList>
    </citation>
    <scope>NUCLEOTIDE SEQUENCE [LARGE SCALE GENOMIC DNA]</scope>
    <source>
        <strain evidence="1 2">SC2-9</strain>
    </source>
</reference>
<evidence type="ECO:0000313" key="2">
    <source>
        <dbReference type="Proteomes" id="UP000237925"/>
    </source>
</evidence>